<dbReference type="Proteomes" id="UP000886874">
    <property type="component" value="Unassembled WGS sequence"/>
</dbReference>
<reference evidence="2" key="1">
    <citation type="submission" date="2020-10" db="EMBL/GenBank/DDBJ databases">
        <authorList>
            <person name="Gilroy R."/>
        </authorList>
    </citation>
    <scope>NUCLEOTIDE SEQUENCE</scope>
    <source>
        <strain evidence="2">ChiSjej2B20-13462</strain>
    </source>
</reference>
<accession>A0A9D0Z4C5</accession>
<dbReference type="EMBL" id="DVFN01000004">
    <property type="protein sequence ID" value="HIQ68754.1"/>
    <property type="molecule type" value="Genomic_DNA"/>
</dbReference>
<dbReference type="Gene3D" id="1.20.5.620">
    <property type="entry name" value="F1F0 ATP synthase subunit B, membrane domain"/>
    <property type="match status" value="1"/>
</dbReference>
<reference evidence="2" key="2">
    <citation type="journal article" date="2021" name="PeerJ">
        <title>Extensive microbial diversity within the chicken gut microbiome revealed by metagenomics and culture.</title>
        <authorList>
            <person name="Gilroy R."/>
            <person name="Ravi A."/>
            <person name="Getino M."/>
            <person name="Pursley I."/>
            <person name="Horton D.L."/>
            <person name="Alikhan N.F."/>
            <person name="Baker D."/>
            <person name="Gharbi K."/>
            <person name="Hall N."/>
            <person name="Watson M."/>
            <person name="Adriaenssens E.M."/>
            <person name="Foster-Nyarko E."/>
            <person name="Jarju S."/>
            <person name="Secka A."/>
            <person name="Antonio M."/>
            <person name="Oren A."/>
            <person name="Chaudhuri R.R."/>
            <person name="La Ragione R."/>
            <person name="Hildebrand F."/>
            <person name="Pallen M.J."/>
        </authorList>
    </citation>
    <scope>NUCLEOTIDE SEQUENCE</scope>
    <source>
        <strain evidence="2">ChiSjej2B20-13462</strain>
    </source>
</reference>
<evidence type="ECO:0000313" key="2">
    <source>
        <dbReference type="EMBL" id="HIQ68754.1"/>
    </source>
</evidence>
<comment type="caution">
    <text evidence="2">The sequence shown here is derived from an EMBL/GenBank/DDBJ whole genome shotgun (WGS) entry which is preliminary data.</text>
</comment>
<feature type="coiled-coil region" evidence="1">
    <location>
        <begin position="62"/>
        <end position="124"/>
    </location>
</feature>
<organism evidence="2 3">
    <name type="scientific">Candidatus Avoscillospira stercorigallinarum</name>
    <dbReference type="NCBI Taxonomy" id="2840708"/>
    <lineage>
        <taxon>Bacteria</taxon>
        <taxon>Bacillati</taxon>
        <taxon>Bacillota</taxon>
        <taxon>Clostridia</taxon>
        <taxon>Eubacteriales</taxon>
        <taxon>Oscillospiraceae</taxon>
        <taxon>Oscillospiraceae incertae sedis</taxon>
        <taxon>Candidatus Avoscillospira</taxon>
    </lineage>
</organism>
<evidence type="ECO:0000256" key="1">
    <source>
        <dbReference type="SAM" id="Coils"/>
    </source>
</evidence>
<evidence type="ECO:0000313" key="3">
    <source>
        <dbReference type="Proteomes" id="UP000886874"/>
    </source>
</evidence>
<protein>
    <recommendedName>
        <fullName evidence="4">ATPase</fullName>
    </recommendedName>
</protein>
<keyword evidence="1" id="KW-0175">Coiled coil</keyword>
<sequence>MANRIEEIISSLYEMVQDAWSLPLGAEKCVLERDKVLDLLDEISNQLPGELKQAKTIVESRNEVITNAKHEAERILKQAEQRARQMMSQEEVYTMAQQEADTMIKNAQQKIKDLKQVTNEFVDDALSRTESAISTALEEIRQSRKSFQAVVNPQQPKASPIIEDV</sequence>
<dbReference type="AlphaFoldDB" id="A0A9D0Z4C5"/>
<gene>
    <name evidence="2" type="ORF">IAA67_00250</name>
</gene>
<name>A0A9D0Z4C5_9FIRM</name>
<proteinExistence type="predicted"/>
<evidence type="ECO:0008006" key="4">
    <source>
        <dbReference type="Google" id="ProtNLM"/>
    </source>
</evidence>